<sequence length="59" mass="6461">MSPCLMPLQHPYRLSGHGTAHIHSGSSVESGFEPGNHQPRSRILTTRPPWPQYSTGSPP</sequence>
<keyword evidence="3" id="KW-1185">Reference proteome</keyword>
<comment type="caution">
    <text evidence="2">The sequence shown here is derived from an EMBL/GenBank/DDBJ whole genome shotgun (WGS) entry which is preliminary data.</text>
</comment>
<accession>A0A4Y2I5M0</accession>
<dbReference type="EMBL" id="BGPR01184556">
    <property type="protein sequence ID" value="GBM73057.1"/>
    <property type="molecule type" value="Genomic_DNA"/>
</dbReference>
<protein>
    <submittedName>
        <fullName evidence="2">Uncharacterized protein</fullName>
    </submittedName>
</protein>
<feature type="region of interest" description="Disordered" evidence="1">
    <location>
        <begin position="15"/>
        <end position="59"/>
    </location>
</feature>
<evidence type="ECO:0000313" key="3">
    <source>
        <dbReference type="Proteomes" id="UP000499080"/>
    </source>
</evidence>
<dbReference type="AlphaFoldDB" id="A0A4Y2I5M0"/>
<name>A0A4Y2I5M0_ARAVE</name>
<evidence type="ECO:0000313" key="2">
    <source>
        <dbReference type="EMBL" id="GBM73057.1"/>
    </source>
</evidence>
<feature type="non-terminal residue" evidence="2">
    <location>
        <position position="59"/>
    </location>
</feature>
<dbReference type="Proteomes" id="UP000499080">
    <property type="component" value="Unassembled WGS sequence"/>
</dbReference>
<reference evidence="2 3" key="1">
    <citation type="journal article" date="2019" name="Sci. Rep.">
        <title>Orb-weaving spider Araneus ventricosus genome elucidates the spidroin gene catalogue.</title>
        <authorList>
            <person name="Kono N."/>
            <person name="Nakamura H."/>
            <person name="Ohtoshi R."/>
            <person name="Moran D.A.P."/>
            <person name="Shinohara A."/>
            <person name="Yoshida Y."/>
            <person name="Fujiwara M."/>
            <person name="Mori M."/>
            <person name="Tomita M."/>
            <person name="Arakawa K."/>
        </authorList>
    </citation>
    <scope>NUCLEOTIDE SEQUENCE [LARGE SCALE GENOMIC DNA]</scope>
</reference>
<gene>
    <name evidence="2" type="ORF">AVEN_137703_1</name>
</gene>
<proteinExistence type="predicted"/>
<evidence type="ECO:0000256" key="1">
    <source>
        <dbReference type="SAM" id="MobiDB-lite"/>
    </source>
</evidence>
<organism evidence="2 3">
    <name type="scientific">Araneus ventricosus</name>
    <name type="common">Orbweaver spider</name>
    <name type="synonym">Epeira ventricosa</name>
    <dbReference type="NCBI Taxonomy" id="182803"/>
    <lineage>
        <taxon>Eukaryota</taxon>
        <taxon>Metazoa</taxon>
        <taxon>Ecdysozoa</taxon>
        <taxon>Arthropoda</taxon>
        <taxon>Chelicerata</taxon>
        <taxon>Arachnida</taxon>
        <taxon>Araneae</taxon>
        <taxon>Araneomorphae</taxon>
        <taxon>Entelegynae</taxon>
        <taxon>Araneoidea</taxon>
        <taxon>Araneidae</taxon>
        <taxon>Araneus</taxon>
    </lineage>
</organism>